<name>A0A397SS32_9GLOM</name>
<reference evidence="1 2" key="1">
    <citation type="submission" date="2018-06" db="EMBL/GenBank/DDBJ databases">
        <title>Comparative genomics reveals the genomic features of Rhizophagus irregularis, R. cerebriforme, R. diaphanum and Gigaspora rosea, and their symbiotic lifestyle signature.</title>
        <authorList>
            <person name="Morin E."/>
            <person name="San Clemente H."/>
            <person name="Chen E.C.H."/>
            <person name="De La Providencia I."/>
            <person name="Hainaut M."/>
            <person name="Kuo A."/>
            <person name="Kohler A."/>
            <person name="Murat C."/>
            <person name="Tang N."/>
            <person name="Roy S."/>
            <person name="Loubradou J."/>
            <person name="Henrissat B."/>
            <person name="Grigoriev I.V."/>
            <person name="Corradi N."/>
            <person name="Roux C."/>
            <person name="Martin F.M."/>
        </authorList>
    </citation>
    <scope>NUCLEOTIDE SEQUENCE [LARGE SCALE GENOMIC DNA]</scope>
    <source>
        <strain evidence="1 2">DAOM 227022</strain>
    </source>
</reference>
<comment type="caution">
    <text evidence="1">The sequence shown here is derived from an EMBL/GenBank/DDBJ whole genome shotgun (WGS) entry which is preliminary data.</text>
</comment>
<dbReference type="OrthoDB" id="2446292at2759"/>
<evidence type="ECO:0000313" key="1">
    <source>
        <dbReference type="EMBL" id="RIA85484.1"/>
    </source>
</evidence>
<keyword evidence="2" id="KW-1185">Reference proteome</keyword>
<evidence type="ECO:0000313" key="2">
    <source>
        <dbReference type="Proteomes" id="UP000265703"/>
    </source>
</evidence>
<dbReference type="EMBL" id="QKYT01000423">
    <property type="protein sequence ID" value="RIA85484.1"/>
    <property type="molecule type" value="Genomic_DNA"/>
</dbReference>
<sequence>MLNILQRVVLEQYRDHNDINVALKSLNNSKDITLEFFNEINLNLKMNHSFCIVNKDPKTGNFTMVMQYALIGNLRQTLNGDLNSFSMSNL</sequence>
<gene>
    <name evidence="1" type="ORF">C1645_830715</name>
</gene>
<protein>
    <submittedName>
        <fullName evidence="1">Uncharacterized protein</fullName>
    </submittedName>
</protein>
<dbReference type="InterPro" id="IPR011009">
    <property type="entry name" value="Kinase-like_dom_sf"/>
</dbReference>
<dbReference type="SUPFAM" id="SSF56112">
    <property type="entry name" value="Protein kinase-like (PK-like)"/>
    <property type="match status" value="1"/>
</dbReference>
<dbReference type="Proteomes" id="UP000265703">
    <property type="component" value="Unassembled WGS sequence"/>
</dbReference>
<dbReference type="AlphaFoldDB" id="A0A397SS32"/>
<accession>A0A397SS32</accession>
<organism evidence="1 2">
    <name type="scientific">Glomus cerebriforme</name>
    <dbReference type="NCBI Taxonomy" id="658196"/>
    <lineage>
        <taxon>Eukaryota</taxon>
        <taxon>Fungi</taxon>
        <taxon>Fungi incertae sedis</taxon>
        <taxon>Mucoromycota</taxon>
        <taxon>Glomeromycotina</taxon>
        <taxon>Glomeromycetes</taxon>
        <taxon>Glomerales</taxon>
        <taxon>Glomeraceae</taxon>
        <taxon>Glomus</taxon>
    </lineage>
</organism>
<dbReference type="Gene3D" id="1.10.10.1010">
    <property type="entry name" value="Intein homing endonuclease, domain IV"/>
    <property type="match status" value="1"/>
</dbReference>
<proteinExistence type="predicted"/>